<keyword evidence="2" id="KW-1003">Cell membrane</keyword>
<feature type="transmembrane region" description="Helical" evidence="6">
    <location>
        <begin position="285"/>
        <end position="307"/>
    </location>
</feature>
<dbReference type="InterPro" id="IPR035919">
    <property type="entry name" value="EAL_sf"/>
</dbReference>
<comment type="subcellular location">
    <subcellularLocation>
        <location evidence="1">Cell membrane</location>
        <topology evidence="1">Multi-pass membrane protein</topology>
    </subcellularLocation>
</comment>
<dbReference type="Gene3D" id="3.20.20.450">
    <property type="entry name" value="EAL domain"/>
    <property type="match status" value="1"/>
</dbReference>
<evidence type="ECO:0000313" key="8">
    <source>
        <dbReference type="EMBL" id="GAB50797.1"/>
    </source>
</evidence>
<feature type="transmembrane region" description="Helical" evidence="6">
    <location>
        <begin position="242"/>
        <end position="265"/>
    </location>
</feature>
<feature type="transmembrane region" description="Helical" evidence="6">
    <location>
        <begin position="36"/>
        <end position="55"/>
    </location>
</feature>
<evidence type="ECO:0000256" key="3">
    <source>
        <dbReference type="ARBA" id="ARBA00022692"/>
    </source>
</evidence>
<sequence>MLNKTGLKKFFVALVLLFLLLPVARFISPRAIVDQQALYLAYLPISLMVAMLMLFGRHAIAPLVIVFAISCSLRYSLDAFQFGAFLLALIAPFILCAVICRSFQGRRWRYSFTGKGIGPRLLWMGFAAPLLSMLMRYGLGHCYSFPPAVQPFFGHASTMFTIIDAQNTVAASVIFTGLFYYPLRLCLSPAFARAFLRRCLIPLLVPGQRIFTLCWAALVMMMVIICCGPYETAWISGYLAPVIFVLFTIGVFKLGARLICLLWSLTAWMLLSWNDSFLYGNSPSSLAFVLSVFIAFTVSLLFMAVIYQRNERMKRQYYSLSLTDPLTRMPNLRALEKLIKKEHSGTLCCLRLNNMELLSQHYGLMMRIHVKKIIASVLKPWLQCGEMVFQLPGNDLLIFLKGPEPGARLHHMVGLLNSKRIPWNSVQLDISYGATWSTINDHEEELYRLISQLSYLAEQVNADERVLPLNHTSKVSISGETTERITLLRQVKQVLDEERIELYAQPIVDASGRGYHEVLARMRCDGMFLTPDKFMPVVAHFNLSVRFDLQVLDGVLTHLQQHPVEDVRPRFSVNLMPMTLMQKGVAWQIIQLFQAHNVPVSWVIIEVTEEQAFSDSETSTQNIALLREHGFRIAIDDFGTGYANFERLKRIQADIIKIDGCFIKDIVTDSLDIMIVKSICQLAKAKSFSVVAEYVETEPQRQLLLALGVNYLQGYLTGRPVPLSTLSS</sequence>
<dbReference type="GeneID" id="92829440"/>
<dbReference type="Proteomes" id="UP000010297">
    <property type="component" value="Unassembled WGS sequence"/>
</dbReference>
<dbReference type="PANTHER" id="PTHR33121">
    <property type="entry name" value="CYCLIC DI-GMP PHOSPHODIESTERASE PDEF"/>
    <property type="match status" value="1"/>
</dbReference>
<keyword evidence="4 6" id="KW-1133">Transmembrane helix</keyword>
<feature type="domain" description="EAL" evidence="7">
    <location>
        <begin position="484"/>
        <end position="728"/>
    </location>
</feature>
<reference evidence="8 9" key="1">
    <citation type="submission" date="2012-02" db="EMBL/GenBank/DDBJ databases">
        <title>Whole genome shotgun sequence of Escherichia hermannii NBRC 105704.</title>
        <authorList>
            <person name="Yoshida I."/>
            <person name="Hosoyama A."/>
            <person name="Tsuchikane K."/>
            <person name="Katsumata H."/>
            <person name="Yamazaki S."/>
            <person name="Fujita N."/>
        </authorList>
    </citation>
    <scope>NUCLEOTIDE SEQUENCE [LARGE SCALE GENOMIC DNA]</scope>
    <source>
        <strain evidence="8 9">NBRC 105704</strain>
    </source>
</reference>
<dbReference type="AlphaFoldDB" id="H5UY16"/>
<organism evidence="8 9">
    <name type="scientific">Atlantibacter hermannii NBRC 105704</name>
    <dbReference type="NCBI Taxonomy" id="1115512"/>
    <lineage>
        <taxon>Bacteria</taxon>
        <taxon>Pseudomonadati</taxon>
        <taxon>Pseudomonadota</taxon>
        <taxon>Gammaproteobacteria</taxon>
        <taxon>Enterobacterales</taxon>
        <taxon>Enterobacteriaceae</taxon>
        <taxon>Atlantibacter</taxon>
    </lineage>
</organism>
<dbReference type="SUPFAM" id="SSF141868">
    <property type="entry name" value="EAL domain-like"/>
    <property type="match status" value="1"/>
</dbReference>
<dbReference type="EMBL" id="BAFF01000001">
    <property type="protein sequence ID" value="GAB50797.1"/>
    <property type="molecule type" value="Genomic_DNA"/>
</dbReference>
<keyword evidence="3 6" id="KW-0812">Transmembrane</keyword>
<dbReference type="eggNOG" id="COG2199">
    <property type="taxonomic scope" value="Bacteria"/>
</dbReference>
<dbReference type="InterPro" id="IPR001633">
    <property type="entry name" value="EAL_dom"/>
</dbReference>
<dbReference type="SMART" id="SM00052">
    <property type="entry name" value="EAL"/>
    <property type="match status" value="1"/>
</dbReference>
<dbReference type="Pfam" id="PF05231">
    <property type="entry name" value="MASE1"/>
    <property type="match status" value="1"/>
</dbReference>
<dbReference type="SMART" id="SM00267">
    <property type="entry name" value="GGDEF"/>
    <property type="match status" value="1"/>
</dbReference>
<accession>H5UY16</accession>
<keyword evidence="9" id="KW-1185">Reference proteome</keyword>
<gene>
    <name evidence="8" type="primary">yfeA</name>
    <name evidence="8" type="ORF">EH105704_01_08090</name>
</gene>
<evidence type="ECO:0000256" key="1">
    <source>
        <dbReference type="ARBA" id="ARBA00004651"/>
    </source>
</evidence>
<dbReference type="Pfam" id="PF00563">
    <property type="entry name" value="EAL"/>
    <property type="match status" value="1"/>
</dbReference>
<name>H5UY16_ATLHE</name>
<feature type="transmembrane region" description="Helical" evidence="6">
    <location>
        <begin position="83"/>
        <end position="100"/>
    </location>
</feature>
<dbReference type="GO" id="GO:0005886">
    <property type="term" value="C:plasma membrane"/>
    <property type="evidence" value="ECO:0007669"/>
    <property type="project" value="UniProtKB-SubCell"/>
</dbReference>
<dbReference type="SUPFAM" id="SSF55073">
    <property type="entry name" value="Nucleotide cyclase"/>
    <property type="match status" value="1"/>
</dbReference>
<dbReference type="PANTHER" id="PTHR33121:SF74">
    <property type="entry name" value="CYCLIC DI-GMP PHOSPHODIESTERASE PDEA-RELATED"/>
    <property type="match status" value="1"/>
</dbReference>
<proteinExistence type="predicted"/>
<dbReference type="PROSITE" id="PS50883">
    <property type="entry name" value="EAL"/>
    <property type="match status" value="1"/>
</dbReference>
<keyword evidence="5 6" id="KW-0472">Membrane</keyword>
<dbReference type="eggNOG" id="COG2200">
    <property type="taxonomic scope" value="Bacteria"/>
</dbReference>
<feature type="transmembrane region" description="Helical" evidence="6">
    <location>
        <begin position="121"/>
        <end position="139"/>
    </location>
</feature>
<evidence type="ECO:0000256" key="5">
    <source>
        <dbReference type="ARBA" id="ARBA00023136"/>
    </source>
</evidence>
<dbReference type="InterPro" id="IPR043128">
    <property type="entry name" value="Rev_trsase/Diguanyl_cyclase"/>
</dbReference>
<dbReference type="InterPro" id="IPR029787">
    <property type="entry name" value="Nucleotide_cyclase"/>
</dbReference>
<comment type="caution">
    <text evidence="8">The sequence shown here is derived from an EMBL/GenBank/DDBJ whole genome shotgun (WGS) entry which is preliminary data.</text>
</comment>
<protein>
    <recommendedName>
        <fullName evidence="7">EAL domain-containing protein</fullName>
    </recommendedName>
</protein>
<dbReference type="RefSeq" id="WP_002463556.1">
    <property type="nucleotide sequence ID" value="NZ_BAFF01000001.1"/>
</dbReference>
<feature type="transmembrane region" description="Helical" evidence="6">
    <location>
        <begin position="210"/>
        <end position="230"/>
    </location>
</feature>
<evidence type="ECO:0000259" key="7">
    <source>
        <dbReference type="PROSITE" id="PS50883"/>
    </source>
</evidence>
<dbReference type="GO" id="GO:0071111">
    <property type="term" value="F:cyclic-guanylate-specific phosphodiesterase activity"/>
    <property type="evidence" value="ECO:0007669"/>
    <property type="project" value="InterPro"/>
</dbReference>
<dbReference type="InterPro" id="IPR050706">
    <property type="entry name" value="Cyclic-di-GMP_PDE-like"/>
</dbReference>
<evidence type="ECO:0000256" key="4">
    <source>
        <dbReference type="ARBA" id="ARBA00022989"/>
    </source>
</evidence>
<dbReference type="Gene3D" id="3.30.70.270">
    <property type="match status" value="1"/>
</dbReference>
<dbReference type="InterPro" id="IPR000160">
    <property type="entry name" value="GGDEF_dom"/>
</dbReference>
<dbReference type="CDD" id="cd01948">
    <property type="entry name" value="EAL"/>
    <property type="match status" value="1"/>
</dbReference>
<dbReference type="InterPro" id="IPR007895">
    <property type="entry name" value="MASE1"/>
</dbReference>
<evidence type="ECO:0000256" key="6">
    <source>
        <dbReference type="SAM" id="Phobius"/>
    </source>
</evidence>
<evidence type="ECO:0000256" key="2">
    <source>
        <dbReference type="ARBA" id="ARBA00022475"/>
    </source>
</evidence>
<evidence type="ECO:0000313" key="9">
    <source>
        <dbReference type="Proteomes" id="UP000010297"/>
    </source>
</evidence>